<dbReference type="Proteomes" id="UP000187209">
    <property type="component" value="Unassembled WGS sequence"/>
</dbReference>
<protein>
    <submittedName>
        <fullName evidence="1">Uncharacterized protein</fullName>
    </submittedName>
</protein>
<proteinExistence type="predicted"/>
<comment type="caution">
    <text evidence="1">The sequence shown here is derived from an EMBL/GenBank/DDBJ whole genome shotgun (WGS) entry which is preliminary data.</text>
</comment>
<evidence type="ECO:0000313" key="2">
    <source>
        <dbReference type="Proteomes" id="UP000187209"/>
    </source>
</evidence>
<evidence type="ECO:0000313" key="1">
    <source>
        <dbReference type="EMBL" id="OMJ95343.1"/>
    </source>
</evidence>
<keyword evidence="2" id="KW-1185">Reference proteome</keyword>
<dbReference type="EMBL" id="MPUH01000013">
    <property type="protein sequence ID" value="OMJ95343.1"/>
    <property type="molecule type" value="Genomic_DNA"/>
</dbReference>
<gene>
    <name evidence="1" type="ORF">SteCoe_1246</name>
</gene>
<reference evidence="1 2" key="1">
    <citation type="submission" date="2016-11" db="EMBL/GenBank/DDBJ databases">
        <title>The macronuclear genome of Stentor coeruleus: a giant cell with tiny introns.</title>
        <authorList>
            <person name="Slabodnick M."/>
            <person name="Ruby J.G."/>
            <person name="Reiff S.B."/>
            <person name="Swart E.C."/>
            <person name="Gosai S."/>
            <person name="Prabakaran S."/>
            <person name="Witkowska E."/>
            <person name="Larue G.E."/>
            <person name="Fisher S."/>
            <person name="Freeman R.M."/>
            <person name="Gunawardena J."/>
            <person name="Chu W."/>
            <person name="Stover N.A."/>
            <person name="Gregory B.D."/>
            <person name="Nowacki M."/>
            <person name="Derisi J."/>
            <person name="Roy S.W."/>
            <person name="Marshall W.F."/>
            <person name="Sood P."/>
        </authorList>
    </citation>
    <scope>NUCLEOTIDE SEQUENCE [LARGE SCALE GENOMIC DNA]</scope>
    <source>
        <strain evidence="1">WM001</strain>
    </source>
</reference>
<dbReference type="AlphaFoldDB" id="A0A1R2D276"/>
<accession>A0A1R2D276</accession>
<sequence>MGCCLMTIEDKNCFHFEINKTDYDIESLGKPAKSDFYSFSNSSSIIMFEGGKSISENCLSTNNSKNLPQSTEKTWEE</sequence>
<organism evidence="1 2">
    <name type="scientific">Stentor coeruleus</name>
    <dbReference type="NCBI Taxonomy" id="5963"/>
    <lineage>
        <taxon>Eukaryota</taxon>
        <taxon>Sar</taxon>
        <taxon>Alveolata</taxon>
        <taxon>Ciliophora</taxon>
        <taxon>Postciliodesmatophora</taxon>
        <taxon>Heterotrichea</taxon>
        <taxon>Heterotrichida</taxon>
        <taxon>Stentoridae</taxon>
        <taxon>Stentor</taxon>
    </lineage>
</organism>
<name>A0A1R2D276_9CILI</name>